<keyword evidence="6 8" id="KW-0378">Hydrolase</keyword>
<keyword evidence="7 8" id="KW-0694">RNA-binding</keyword>
<dbReference type="CDD" id="cd10845">
    <property type="entry name" value="DSRM_RNAse_III_family"/>
    <property type="match status" value="1"/>
</dbReference>
<dbReference type="EMBL" id="JASHIF010000007">
    <property type="protein sequence ID" value="MDI9859138.1"/>
    <property type="molecule type" value="Genomic_DNA"/>
</dbReference>
<dbReference type="Pfam" id="PF00035">
    <property type="entry name" value="dsrm"/>
    <property type="match status" value="1"/>
</dbReference>
<dbReference type="Proteomes" id="UP001236507">
    <property type="component" value="Unassembled WGS sequence"/>
</dbReference>
<comment type="subcellular location">
    <subcellularLocation>
        <location evidence="8">Cytoplasm</location>
    </subcellularLocation>
</comment>
<dbReference type="RefSeq" id="WP_095160295.1">
    <property type="nucleotide sequence ID" value="NZ_JASHIF010000007.1"/>
</dbReference>
<evidence type="ECO:0000259" key="10">
    <source>
        <dbReference type="PROSITE" id="PS50142"/>
    </source>
</evidence>
<feature type="binding site" evidence="8">
    <location>
        <position position="133"/>
    </location>
    <ligand>
        <name>Mg(2+)</name>
        <dbReference type="ChEBI" id="CHEBI:18420"/>
    </ligand>
</feature>
<comment type="cofactor">
    <cofactor evidence="8">
        <name>Mg(2+)</name>
        <dbReference type="ChEBI" id="CHEBI:18420"/>
    </cofactor>
</comment>
<evidence type="ECO:0000313" key="12">
    <source>
        <dbReference type="Proteomes" id="UP001236507"/>
    </source>
</evidence>
<proteinExistence type="inferred from homology"/>
<dbReference type="PANTHER" id="PTHR11207:SF0">
    <property type="entry name" value="RIBONUCLEASE 3"/>
    <property type="match status" value="1"/>
</dbReference>
<keyword evidence="8" id="KW-0698">rRNA processing</keyword>
<accession>A0ABT6Y7P7</accession>
<evidence type="ECO:0000256" key="2">
    <source>
        <dbReference type="ARBA" id="ARBA00010183"/>
    </source>
</evidence>
<feature type="domain" description="RNase III" evidence="10">
    <location>
        <begin position="19"/>
        <end position="147"/>
    </location>
</feature>
<dbReference type="CDD" id="cd00593">
    <property type="entry name" value="RIBOc"/>
    <property type="match status" value="1"/>
</dbReference>
<evidence type="ECO:0000259" key="9">
    <source>
        <dbReference type="PROSITE" id="PS50137"/>
    </source>
</evidence>
<dbReference type="HAMAP" id="MF_00104">
    <property type="entry name" value="RNase_III"/>
    <property type="match status" value="1"/>
</dbReference>
<comment type="subunit">
    <text evidence="8">Homodimer.</text>
</comment>
<evidence type="ECO:0000256" key="7">
    <source>
        <dbReference type="ARBA" id="ARBA00022884"/>
    </source>
</evidence>
<dbReference type="SUPFAM" id="SSF69065">
    <property type="entry name" value="RNase III domain-like"/>
    <property type="match status" value="1"/>
</dbReference>
<feature type="binding site" evidence="8">
    <location>
        <position position="136"/>
    </location>
    <ligand>
        <name>Mg(2+)</name>
        <dbReference type="ChEBI" id="CHEBI:18420"/>
    </ligand>
</feature>
<comment type="catalytic activity">
    <reaction evidence="1 8">
        <text>Endonucleolytic cleavage to 5'-phosphomonoester.</text>
        <dbReference type="EC" id="3.1.26.3"/>
    </reaction>
</comment>
<dbReference type="PROSITE" id="PS50137">
    <property type="entry name" value="DS_RBD"/>
    <property type="match status" value="1"/>
</dbReference>
<dbReference type="PROSITE" id="PS50142">
    <property type="entry name" value="RNASE_3_2"/>
    <property type="match status" value="1"/>
</dbReference>
<dbReference type="Gene3D" id="1.10.1520.10">
    <property type="entry name" value="Ribonuclease III domain"/>
    <property type="match status" value="1"/>
</dbReference>
<evidence type="ECO:0000256" key="4">
    <source>
        <dbReference type="ARBA" id="ARBA00022722"/>
    </source>
</evidence>
<dbReference type="NCBIfam" id="TIGR02191">
    <property type="entry name" value="RNaseIII"/>
    <property type="match status" value="1"/>
</dbReference>
<evidence type="ECO:0000256" key="8">
    <source>
        <dbReference type="HAMAP-Rule" id="MF_00104"/>
    </source>
</evidence>
<feature type="active site" evidence="8">
    <location>
        <position position="136"/>
    </location>
</feature>
<evidence type="ECO:0000256" key="5">
    <source>
        <dbReference type="ARBA" id="ARBA00022759"/>
    </source>
</evidence>
<name>A0ABT6Y7P7_9BACT</name>
<dbReference type="InterPro" id="IPR014720">
    <property type="entry name" value="dsRBD_dom"/>
</dbReference>
<keyword evidence="12" id="KW-1185">Reference proteome</keyword>
<feature type="domain" description="DRBM" evidence="9">
    <location>
        <begin position="175"/>
        <end position="242"/>
    </location>
</feature>
<keyword evidence="4 8" id="KW-0540">Nuclease</keyword>
<dbReference type="PROSITE" id="PS00517">
    <property type="entry name" value="RNASE_3_1"/>
    <property type="match status" value="1"/>
</dbReference>
<gene>
    <name evidence="8 11" type="primary">rnc</name>
    <name evidence="11" type="ORF">QM524_07960</name>
</gene>
<keyword evidence="8" id="KW-0479">Metal-binding</keyword>
<dbReference type="InterPro" id="IPR036389">
    <property type="entry name" value="RNase_III_sf"/>
</dbReference>
<evidence type="ECO:0000256" key="1">
    <source>
        <dbReference type="ARBA" id="ARBA00000109"/>
    </source>
</evidence>
<keyword evidence="5 8" id="KW-0255">Endonuclease</keyword>
<keyword evidence="8" id="KW-0819">tRNA processing</keyword>
<feature type="binding site" evidence="8">
    <location>
        <position position="62"/>
    </location>
    <ligand>
        <name>Mg(2+)</name>
        <dbReference type="ChEBI" id="CHEBI:18420"/>
    </ligand>
</feature>
<comment type="caution">
    <text evidence="11">The sequence shown here is derived from an EMBL/GenBank/DDBJ whole genome shotgun (WGS) entry which is preliminary data.</text>
</comment>
<dbReference type="SUPFAM" id="SSF54768">
    <property type="entry name" value="dsRNA-binding domain-like"/>
    <property type="match status" value="1"/>
</dbReference>
<dbReference type="SMART" id="SM00535">
    <property type="entry name" value="RIBOc"/>
    <property type="match status" value="1"/>
</dbReference>
<reference evidence="11 12" key="1">
    <citation type="submission" date="2023-05" db="EMBL/GenBank/DDBJ databases">
        <title>Novel species of genus Flectobacillus isolated from stream in China.</title>
        <authorList>
            <person name="Lu H."/>
        </authorList>
    </citation>
    <scope>NUCLEOTIDE SEQUENCE [LARGE SCALE GENOMIC DNA]</scope>
    <source>
        <strain evidence="11 12">KCTC 42575</strain>
    </source>
</reference>
<keyword evidence="8" id="KW-0460">Magnesium</keyword>
<sequence>MLSPILEFFSSDPKDKKLKKAVEHIIGQKPSNIMLYRLAFMHSSVSKETVAKGYKESNERLEFLGDSVLGMITAEYLFKKFPFKDEGFLTEIRSRMVSRESLNGVARKIGLDKLVEYDGNRRTVLARTSMYGDALEALIGAIYLDKGFQFTRKFIVKSILTQHFDIDTVVSNNPNFKSLVIEWAQREGKQIRFDISEEGAKHNKEFTATIYVDDDSFAVGQGYSKKKAEQTAAMKACEKLEIS</sequence>
<comment type="similarity">
    <text evidence="2">Belongs to the ribonuclease III family.</text>
</comment>
<evidence type="ECO:0000313" key="11">
    <source>
        <dbReference type="EMBL" id="MDI9859138.1"/>
    </source>
</evidence>
<dbReference type="InterPro" id="IPR000999">
    <property type="entry name" value="RNase_III_dom"/>
</dbReference>
<keyword evidence="8" id="KW-0699">rRNA-binding</keyword>
<dbReference type="Gene3D" id="3.30.160.20">
    <property type="match status" value="1"/>
</dbReference>
<keyword evidence="8" id="KW-0963">Cytoplasm</keyword>
<keyword evidence="3 8" id="KW-0507">mRNA processing</keyword>
<dbReference type="SMART" id="SM00358">
    <property type="entry name" value="DSRM"/>
    <property type="match status" value="1"/>
</dbReference>
<evidence type="ECO:0000256" key="3">
    <source>
        <dbReference type="ARBA" id="ARBA00022664"/>
    </source>
</evidence>
<organism evidence="11 12">
    <name type="scientific">Flectobacillus roseus</name>
    <dbReference type="NCBI Taxonomy" id="502259"/>
    <lineage>
        <taxon>Bacteria</taxon>
        <taxon>Pseudomonadati</taxon>
        <taxon>Bacteroidota</taxon>
        <taxon>Cytophagia</taxon>
        <taxon>Cytophagales</taxon>
        <taxon>Flectobacillaceae</taxon>
        <taxon>Flectobacillus</taxon>
    </lineage>
</organism>
<evidence type="ECO:0000256" key="6">
    <source>
        <dbReference type="ARBA" id="ARBA00022801"/>
    </source>
</evidence>
<dbReference type="Pfam" id="PF14622">
    <property type="entry name" value="Ribonucleas_3_3"/>
    <property type="match status" value="1"/>
</dbReference>
<comment type="function">
    <text evidence="8">Digests double-stranded RNA. Involved in the processing of primary rRNA transcript to yield the immediate precursors to the large and small rRNAs (23S and 16S). Processes some mRNAs, and tRNAs when they are encoded in the rRNA operon. Processes pre-crRNA and tracrRNA of type II CRISPR loci if present in the organism.</text>
</comment>
<dbReference type="EC" id="3.1.26.3" evidence="8"/>
<protein>
    <recommendedName>
        <fullName evidence="8">Ribonuclease 3</fullName>
        <ecNumber evidence="8">3.1.26.3</ecNumber>
    </recommendedName>
    <alternativeName>
        <fullName evidence="8">Ribonuclease III</fullName>
        <shortName evidence="8">RNase III</shortName>
    </alternativeName>
</protein>
<dbReference type="GO" id="GO:0004525">
    <property type="term" value="F:ribonuclease III activity"/>
    <property type="evidence" value="ECO:0007669"/>
    <property type="project" value="UniProtKB-EC"/>
</dbReference>
<dbReference type="InterPro" id="IPR011907">
    <property type="entry name" value="RNase_III"/>
</dbReference>
<feature type="active site" evidence="8">
    <location>
        <position position="66"/>
    </location>
</feature>
<dbReference type="PANTHER" id="PTHR11207">
    <property type="entry name" value="RIBONUCLEASE III"/>
    <property type="match status" value="1"/>
</dbReference>